<dbReference type="Pfam" id="PF00293">
    <property type="entry name" value="NUDIX"/>
    <property type="match status" value="1"/>
</dbReference>
<reference evidence="4 5" key="1">
    <citation type="journal article" date="2019" name="Environ. Microbiol.">
        <title>An active ?-lactamase is a part of an orchestrated cell wall stress resistance network of Bacillus subtilis and related rhizosphere species.</title>
        <authorList>
            <person name="Bucher T."/>
            <person name="Keren-Paz A."/>
            <person name="Hausser J."/>
            <person name="Olender T."/>
            <person name="Cytryn E."/>
            <person name="Kolodkin-Gal I."/>
        </authorList>
    </citation>
    <scope>NUCLEOTIDE SEQUENCE [LARGE SCALE GENOMIC DNA]</scope>
    <source>
        <strain evidence="4 5">I71</strain>
    </source>
</reference>
<evidence type="ECO:0000259" key="3">
    <source>
        <dbReference type="PROSITE" id="PS51462"/>
    </source>
</evidence>
<comment type="cofactor">
    <cofactor evidence="1">
        <name>Mg(2+)</name>
        <dbReference type="ChEBI" id="CHEBI:18420"/>
    </cofactor>
</comment>
<dbReference type="CDD" id="cd18880">
    <property type="entry name" value="NUDIX_ADPRase"/>
    <property type="match status" value="1"/>
</dbReference>
<dbReference type="EMBL" id="SZOM01000093">
    <property type="protein sequence ID" value="TKH16343.1"/>
    <property type="molecule type" value="Genomic_DNA"/>
</dbReference>
<protein>
    <submittedName>
        <fullName evidence="4">NUDIX domain-containing protein</fullName>
    </submittedName>
</protein>
<dbReference type="SUPFAM" id="SSF55811">
    <property type="entry name" value="Nudix"/>
    <property type="match status" value="1"/>
</dbReference>
<sequence length="147" mass="16757">MEIRNSVKAILVHEGKLLVTTYEDEDGIYHLLPGGGQKIGETLDRTLKRECLEETGIEVKEGNLLFIRECFMDPEIHRVEFMYSCTPISLTNLNSKNLNMDSKQTGISWLPIDDLLNHPLFPIGIRELIKEFHTGNQSNPVYIGEID</sequence>
<dbReference type="PANTHER" id="PTHR43046:SF14">
    <property type="entry name" value="MUTT_NUDIX FAMILY PROTEIN"/>
    <property type="match status" value="1"/>
</dbReference>
<dbReference type="Proteomes" id="UP000306037">
    <property type="component" value="Unassembled WGS sequence"/>
</dbReference>
<keyword evidence="2" id="KW-0378">Hydrolase</keyword>
<accession>A0A4U2MXC0</accession>
<dbReference type="InterPro" id="IPR015797">
    <property type="entry name" value="NUDIX_hydrolase-like_dom_sf"/>
</dbReference>
<evidence type="ECO:0000313" key="5">
    <source>
        <dbReference type="Proteomes" id="UP000306037"/>
    </source>
</evidence>
<dbReference type="InterPro" id="IPR000086">
    <property type="entry name" value="NUDIX_hydrolase_dom"/>
</dbReference>
<comment type="caution">
    <text evidence="4">The sequence shown here is derived from an EMBL/GenBank/DDBJ whole genome shotgun (WGS) entry which is preliminary data.</text>
</comment>
<dbReference type="AlphaFoldDB" id="A0A4U2MXC0"/>
<organism evidence="4 5">
    <name type="scientific">Bacillus wiedmannii</name>
    <dbReference type="NCBI Taxonomy" id="1890302"/>
    <lineage>
        <taxon>Bacteria</taxon>
        <taxon>Bacillati</taxon>
        <taxon>Bacillota</taxon>
        <taxon>Bacilli</taxon>
        <taxon>Bacillales</taxon>
        <taxon>Bacillaceae</taxon>
        <taxon>Bacillus</taxon>
        <taxon>Bacillus cereus group</taxon>
    </lineage>
</organism>
<proteinExistence type="predicted"/>
<evidence type="ECO:0000256" key="1">
    <source>
        <dbReference type="ARBA" id="ARBA00001946"/>
    </source>
</evidence>
<dbReference type="Gene3D" id="3.90.79.10">
    <property type="entry name" value="Nucleoside Triphosphate Pyrophosphohydrolase"/>
    <property type="match status" value="1"/>
</dbReference>
<dbReference type="PANTHER" id="PTHR43046">
    <property type="entry name" value="GDP-MANNOSE MANNOSYL HYDROLASE"/>
    <property type="match status" value="1"/>
</dbReference>
<gene>
    <name evidence="4" type="ORF">FC694_13275</name>
</gene>
<dbReference type="PROSITE" id="PS51462">
    <property type="entry name" value="NUDIX"/>
    <property type="match status" value="1"/>
</dbReference>
<feature type="domain" description="Nudix hydrolase" evidence="3">
    <location>
        <begin position="2"/>
        <end position="134"/>
    </location>
</feature>
<dbReference type="RefSeq" id="WP_137052051.1">
    <property type="nucleotide sequence ID" value="NZ_SZOM01000093.1"/>
</dbReference>
<dbReference type="GO" id="GO:0016787">
    <property type="term" value="F:hydrolase activity"/>
    <property type="evidence" value="ECO:0007669"/>
    <property type="project" value="UniProtKB-KW"/>
</dbReference>
<name>A0A4U2MXC0_9BACI</name>
<evidence type="ECO:0000313" key="4">
    <source>
        <dbReference type="EMBL" id="TKH16343.1"/>
    </source>
</evidence>
<evidence type="ECO:0000256" key="2">
    <source>
        <dbReference type="ARBA" id="ARBA00022801"/>
    </source>
</evidence>